<dbReference type="EC" id="2.4.2.12" evidence="6"/>
<evidence type="ECO:0000256" key="1">
    <source>
        <dbReference type="ARBA" id="ARBA00010897"/>
    </source>
</evidence>
<dbReference type="InterPro" id="IPR036068">
    <property type="entry name" value="Nicotinate_pribotase-like_C"/>
</dbReference>
<comment type="pathway">
    <text evidence="5">Cofactor biosynthesis; NAD(+) biosynthesis; nicotinamide D-ribonucleotide from 5-phospho-alpha-D-ribose 1-diphosphate and nicotinamide: step 1/1.</text>
</comment>
<dbReference type="GO" id="GO:0009435">
    <property type="term" value="P:NAD+ biosynthetic process"/>
    <property type="evidence" value="ECO:0007669"/>
    <property type="project" value="InterPro"/>
</dbReference>
<name>A0A6C0DA27_9ZZZZ</name>
<keyword evidence="3" id="KW-0328">Glycosyltransferase</keyword>
<protein>
    <recommendedName>
        <fullName evidence="7">Nicotinamide phosphoribosyltransferase</fullName>
        <ecNumber evidence="6">2.4.2.12</ecNumber>
    </recommendedName>
</protein>
<dbReference type="InterPro" id="IPR041529">
    <property type="entry name" value="DUF5598"/>
</dbReference>
<evidence type="ECO:0000256" key="6">
    <source>
        <dbReference type="ARBA" id="ARBA00035024"/>
    </source>
</evidence>
<keyword evidence="4" id="KW-0808">Transferase</keyword>
<comment type="similarity">
    <text evidence="1">Belongs to the NAPRTase family.</text>
</comment>
<evidence type="ECO:0000256" key="4">
    <source>
        <dbReference type="ARBA" id="ARBA00022679"/>
    </source>
</evidence>
<accession>A0A6C0DA27</accession>
<evidence type="ECO:0000256" key="3">
    <source>
        <dbReference type="ARBA" id="ARBA00022676"/>
    </source>
</evidence>
<evidence type="ECO:0000313" key="11">
    <source>
        <dbReference type="EMBL" id="QHT13377.1"/>
    </source>
</evidence>
<evidence type="ECO:0000256" key="8">
    <source>
        <dbReference type="ARBA" id="ARBA00047835"/>
    </source>
</evidence>
<dbReference type="SUPFAM" id="SSF54675">
    <property type="entry name" value="Nicotinate/Quinolinate PRTase N-terminal domain-like"/>
    <property type="match status" value="1"/>
</dbReference>
<dbReference type="PANTHER" id="PTHR43816:SF1">
    <property type="entry name" value="NICOTINAMIDE PHOSPHORIBOSYLTRANSFERASE"/>
    <property type="match status" value="1"/>
</dbReference>
<keyword evidence="2" id="KW-0662">Pyridine nucleotide biosynthesis</keyword>
<dbReference type="GO" id="GO:0047280">
    <property type="term" value="F:nicotinamide phosphoribosyltransferase activity"/>
    <property type="evidence" value="ECO:0007669"/>
    <property type="project" value="UniProtKB-EC"/>
</dbReference>
<evidence type="ECO:0000256" key="5">
    <source>
        <dbReference type="ARBA" id="ARBA00035007"/>
    </source>
</evidence>
<evidence type="ECO:0000256" key="7">
    <source>
        <dbReference type="ARBA" id="ARBA00035036"/>
    </source>
</evidence>
<evidence type="ECO:0000259" key="9">
    <source>
        <dbReference type="Pfam" id="PF04095"/>
    </source>
</evidence>
<dbReference type="Pfam" id="PF18127">
    <property type="entry name" value="NAMPT_N"/>
    <property type="match status" value="1"/>
</dbReference>
<evidence type="ECO:0000256" key="2">
    <source>
        <dbReference type="ARBA" id="ARBA00022642"/>
    </source>
</evidence>
<dbReference type="InterPro" id="IPR041525">
    <property type="entry name" value="N/Namide_PRibTrfase"/>
</dbReference>
<sequence length="538" mass="61278">MSYLAMNIDDMDWDTVFAENYNDPEFWVWIRSTDPLLTKYIDYVFRGPFYPMDPNNSIKDTDSYKLSQYNMVNNKKQRLIEMYAYIEPRKGARDAHVVVAGIQDVVNTLSKVKVTLDHIKQMIWFSNSHFSQSYHFNPLPWLKIVFCHSGNLPLEISGVPEGTILPVSIPIVTIKSTDEDCAHIVSHYEGLIQQGIWYPTTVATNALSFHSVMNKALKITATDEVRNKFLPFAMQDFGLRGCTCIQQAIIGGKAVLYIIMGSDTVPGVIAAMEDQEMTGYSVAACEHNQVTANGAEGEFEFVDDLLNLYPNGILSVVSDTFDMFNHTDRISSGHLRDRILARDGIFVTRPDSLGKKDNGDDMTPSETIIHIFTIFERNLRDYIKINEKGYKVLPDQYRVIYGDGLNIKKIEEIENELIANGWCASNIIFGVGGHLLQKINRDTERFAMKASQQKFRMADNTIETRNFSKETPGKESKKGTFHVCEIDGVIQCFNENDPKVEGIPNMLVRYFINGNICKDENFKDIRARVKHYRDQLNV</sequence>
<reference evidence="11" key="1">
    <citation type="journal article" date="2020" name="Nature">
        <title>Giant virus diversity and host interactions through global metagenomics.</title>
        <authorList>
            <person name="Schulz F."/>
            <person name="Roux S."/>
            <person name="Paez-Espino D."/>
            <person name="Jungbluth S."/>
            <person name="Walsh D.A."/>
            <person name="Denef V.J."/>
            <person name="McMahon K.D."/>
            <person name="Konstantinidis K.T."/>
            <person name="Eloe-Fadrosh E.A."/>
            <person name="Kyrpides N.C."/>
            <person name="Woyke T."/>
        </authorList>
    </citation>
    <scope>NUCLEOTIDE SEQUENCE</scope>
    <source>
        <strain evidence="11">GVMAG-M-3300023174-131</strain>
    </source>
</reference>
<feature type="domain" description="Nicotinamide phosphoribosyltransferase N-terminal" evidence="10">
    <location>
        <begin position="58"/>
        <end position="156"/>
    </location>
</feature>
<dbReference type="AlphaFoldDB" id="A0A6C0DA27"/>
<dbReference type="Gene3D" id="3.20.20.70">
    <property type="entry name" value="Aldolase class I"/>
    <property type="match status" value="1"/>
</dbReference>
<dbReference type="SUPFAM" id="SSF51690">
    <property type="entry name" value="Nicotinate/Quinolinate PRTase C-terminal domain-like"/>
    <property type="match status" value="1"/>
</dbReference>
<feature type="domain" description="Nicotinate/nicotinamide phosphoribosyltransferase" evidence="9">
    <location>
        <begin position="232"/>
        <end position="487"/>
    </location>
</feature>
<dbReference type="Pfam" id="PF04095">
    <property type="entry name" value="NAPRTase"/>
    <property type="match status" value="1"/>
</dbReference>
<dbReference type="InterPro" id="IPR016471">
    <property type="entry name" value="Nicotinamide_PRibTrfase"/>
</dbReference>
<dbReference type="EMBL" id="MN739567">
    <property type="protein sequence ID" value="QHT13377.1"/>
    <property type="molecule type" value="Genomic_DNA"/>
</dbReference>
<organism evidence="11">
    <name type="scientific">viral metagenome</name>
    <dbReference type="NCBI Taxonomy" id="1070528"/>
    <lineage>
        <taxon>unclassified sequences</taxon>
        <taxon>metagenomes</taxon>
        <taxon>organismal metagenomes</taxon>
    </lineage>
</organism>
<evidence type="ECO:0000259" key="10">
    <source>
        <dbReference type="Pfam" id="PF18127"/>
    </source>
</evidence>
<proteinExistence type="inferred from homology"/>
<comment type="catalytic activity">
    <reaction evidence="8">
        <text>beta-nicotinamide D-ribonucleotide + diphosphate = 5-phospho-alpha-D-ribose 1-diphosphate + nicotinamide + H(+)</text>
        <dbReference type="Rhea" id="RHEA:16149"/>
        <dbReference type="ChEBI" id="CHEBI:14649"/>
        <dbReference type="ChEBI" id="CHEBI:15378"/>
        <dbReference type="ChEBI" id="CHEBI:17154"/>
        <dbReference type="ChEBI" id="CHEBI:33019"/>
        <dbReference type="ChEBI" id="CHEBI:58017"/>
        <dbReference type="EC" id="2.4.2.12"/>
    </reaction>
    <physiologicalReaction direction="right-to-left" evidence="8">
        <dbReference type="Rhea" id="RHEA:16151"/>
    </physiologicalReaction>
</comment>
<dbReference type="PANTHER" id="PTHR43816">
    <property type="entry name" value="NICOTINAMIDE PHOSPHORIBOSYLTRANSFERASE"/>
    <property type="match status" value="1"/>
</dbReference>
<dbReference type="InterPro" id="IPR013785">
    <property type="entry name" value="Aldolase_TIM"/>
</dbReference>